<proteinExistence type="predicted"/>
<organism evidence="1 2">
    <name type="scientific">Fusarium decemcellulare</name>
    <dbReference type="NCBI Taxonomy" id="57161"/>
    <lineage>
        <taxon>Eukaryota</taxon>
        <taxon>Fungi</taxon>
        <taxon>Dikarya</taxon>
        <taxon>Ascomycota</taxon>
        <taxon>Pezizomycotina</taxon>
        <taxon>Sordariomycetes</taxon>
        <taxon>Hypocreomycetidae</taxon>
        <taxon>Hypocreales</taxon>
        <taxon>Nectriaceae</taxon>
        <taxon>Fusarium</taxon>
        <taxon>Fusarium decemcellulare species complex</taxon>
    </lineage>
</organism>
<gene>
    <name evidence="1" type="ORF">NM208_g12099</name>
</gene>
<dbReference type="EMBL" id="JANRMS010002099">
    <property type="protein sequence ID" value="KAJ3524327.1"/>
    <property type="molecule type" value="Genomic_DNA"/>
</dbReference>
<evidence type="ECO:0000313" key="2">
    <source>
        <dbReference type="Proteomes" id="UP001148629"/>
    </source>
</evidence>
<name>A0ACC1RQ00_9HYPO</name>
<protein>
    <submittedName>
        <fullName evidence="1">Uncharacterized protein</fullName>
    </submittedName>
</protein>
<accession>A0ACC1RQ00</accession>
<reference evidence="1" key="1">
    <citation type="submission" date="2022-08" db="EMBL/GenBank/DDBJ databases">
        <title>Genome Sequence of Fusarium decemcellulare.</title>
        <authorList>
            <person name="Buettner E."/>
        </authorList>
    </citation>
    <scope>NUCLEOTIDE SEQUENCE</scope>
    <source>
        <strain evidence="1">Babe19</strain>
    </source>
</reference>
<evidence type="ECO:0000313" key="1">
    <source>
        <dbReference type="EMBL" id="KAJ3524327.1"/>
    </source>
</evidence>
<keyword evidence="2" id="KW-1185">Reference proteome</keyword>
<comment type="caution">
    <text evidence="1">The sequence shown here is derived from an EMBL/GenBank/DDBJ whole genome shotgun (WGS) entry which is preliminary data.</text>
</comment>
<sequence length="185" mass="20546">MHLTTESFSQVGNQSLFFVSDLAFQHIKGACARQKHAISDLGINTMERRNAGFADKVGRGVTNGIVFATRKWKHILISYAFVIVIGSSPEHEAALLIKRSWGGFDERPTTEKCYRQERVAMLLSIFLGCFGIDQFYAHHWPLAIFKMLTFGGLGTWALIDVILWIVGGVYGTPGCPGGSSKGWQY</sequence>
<dbReference type="Proteomes" id="UP001148629">
    <property type="component" value="Unassembled WGS sequence"/>
</dbReference>